<dbReference type="Proteomes" id="UP001140513">
    <property type="component" value="Unassembled WGS sequence"/>
</dbReference>
<sequence length="187" mass="19831">MQLRSTVTVLLLGALSHALAHAAPAPALPPTPDLTPAAKAPNIYLTPAAKAPNIYLTTCIPKPRGTDGKPAPVANFTAIAYFRQPLNMTTVDADTKAPKPDKAALVAQPAEPWEGVRWKVKVWNEKLFSASIVADAAKGALAGEGQLGEEEYVCFRDGETGIRMREDGVRGIALRIIGALGWRVGRG</sequence>
<evidence type="ECO:0000256" key="1">
    <source>
        <dbReference type="SAM" id="SignalP"/>
    </source>
</evidence>
<comment type="caution">
    <text evidence="2">The sequence shown here is derived from an EMBL/GenBank/DDBJ whole genome shotgun (WGS) entry which is preliminary data.</text>
</comment>
<protein>
    <submittedName>
        <fullName evidence="2">Uncharacterized protein</fullName>
    </submittedName>
</protein>
<dbReference type="GeneID" id="80910198"/>
<organism evidence="2 3">
    <name type="scientific">Didymosphaeria variabile</name>
    <dbReference type="NCBI Taxonomy" id="1932322"/>
    <lineage>
        <taxon>Eukaryota</taxon>
        <taxon>Fungi</taxon>
        <taxon>Dikarya</taxon>
        <taxon>Ascomycota</taxon>
        <taxon>Pezizomycotina</taxon>
        <taxon>Dothideomycetes</taxon>
        <taxon>Pleosporomycetidae</taxon>
        <taxon>Pleosporales</taxon>
        <taxon>Massarineae</taxon>
        <taxon>Didymosphaeriaceae</taxon>
        <taxon>Didymosphaeria</taxon>
    </lineage>
</organism>
<dbReference type="AlphaFoldDB" id="A0A9W8XI20"/>
<keyword evidence="1" id="KW-0732">Signal</keyword>
<name>A0A9W8XI20_9PLEO</name>
<gene>
    <name evidence="2" type="ORF">N0V89_006668</name>
</gene>
<dbReference type="EMBL" id="JAPEUX010000005">
    <property type="protein sequence ID" value="KAJ4351329.1"/>
    <property type="molecule type" value="Genomic_DNA"/>
</dbReference>
<reference evidence="2" key="1">
    <citation type="submission" date="2022-10" db="EMBL/GenBank/DDBJ databases">
        <title>Tapping the CABI collections for fungal endophytes: first genome assemblies for Collariella, Neodidymelliopsis, Ascochyta clinopodiicola, Didymella pomorum, Didymosphaeria variabile, Neocosmospora piperis and Neocucurbitaria cava.</title>
        <authorList>
            <person name="Hill R."/>
        </authorList>
    </citation>
    <scope>NUCLEOTIDE SEQUENCE</scope>
    <source>
        <strain evidence="2">IMI 356815</strain>
    </source>
</reference>
<evidence type="ECO:0000313" key="2">
    <source>
        <dbReference type="EMBL" id="KAJ4351329.1"/>
    </source>
</evidence>
<accession>A0A9W8XI20</accession>
<dbReference type="OrthoDB" id="3783760at2759"/>
<keyword evidence="3" id="KW-1185">Reference proteome</keyword>
<dbReference type="RefSeq" id="XP_056069685.1">
    <property type="nucleotide sequence ID" value="XM_056215438.1"/>
</dbReference>
<proteinExistence type="predicted"/>
<feature type="chain" id="PRO_5040929563" evidence="1">
    <location>
        <begin position="23"/>
        <end position="187"/>
    </location>
</feature>
<evidence type="ECO:0000313" key="3">
    <source>
        <dbReference type="Proteomes" id="UP001140513"/>
    </source>
</evidence>
<feature type="signal peptide" evidence="1">
    <location>
        <begin position="1"/>
        <end position="22"/>
    </location>
</feature>